<keyword evidence="6" id="KW-0598">Phosphotransferase system</keyword>
<dbReference type="Gene3D" id="3.40.930.10">
    <property type="entry name" value="Mannitol-specific EII, Chain A"/>
    <property type="match status" value="1"/>
</dbReference>
<evidence type="ECO:0000256" key="1">
    <source>
        <dbReference type="ARBA" id="ARBA00004496"/>
    </source>
</evidence>
<dbReference type="EMBL" id="UXEP01000001">
    <property type="protein sequence ID" value="VDC41521.1"/>
    <property type="molecule type" value="Genomic_DNA"/>
</dbReference>
<evidence type="ECO:0000313" key="9">
    <source>
        <dbReference type="Proteomes" id="UP000280759"/>
    </source>
</evidence>
<accession>A0A3P5XZ55</accession>
<dbReference type="PANTHER" id="PTHR47738">
    <property type="entry name" value="PTS SYSTEM FRUCTOSE-LIKE EIIA COMPONENT-RELATED"/>
    <property type="match status" value="1"/>
</dbReference>
<feature type="domain" description="PTS EIIA type-2" evidence="7">
    <location>
        <begin position="2"/>
        <end position="147"/>
    </location>
</feature>
<reference evidence="8 9" key="1">
    <citation type="submission" date="2018-10" db="EMBL/GenBank/DDBJ databases">
        <authorList>
            <consortium name="Molecular Microbiology and Infection Unit (UMMI)"/>
            <person name="Machado M."/>
        </authorList>
    </citation>
    <scope>NUCLEOTIDE SEQUENCE [LARGE SCALE GENOMIC DNA]</scope>
    <source>
        <strain evidence="8">FMV2238.02</strain>
    </source>
</reference>
<evidence type="ECO:0000256" key="4">
    <source>
        <dbReference type="ARBA" id="ARBA00022597"/>
    </source>
</evidence>
<dbReference type="Pfam" id="PF00359">
    <property type="entry name" value="PTS_EIIA_2"/>
    <property type="match status" value="1"/>
</dbReference>
<sequence>MEVTRTALINLQLSGDRKEIIIDSLAKQIDACGLIEDFDVYYDSVLEREALTSTGIGFGIAIPHGKSAAVKECAVAFGRLPHAVDWESLDNQPVRMVFLLAVPESCAGNQHLKIIAGLSRKLIHEDFRTTLEESQDPQEIVDLINDCLQKIM</sequence>
<dbReference type="RefSeq" id="WP_125073587.1">
    <property type="nucleotide sequence ID" value="NZ_CP053792.1"/>
</dbReference>
<dbReference type="InterPro" id="IPR002178">
    <property type="entry name" value="PTS_EIIA_type-2_dom"/>
</dbReference>
<keyword evidence="9" id="KW-1185">Reference proteome</keyword>
<keyword evidence="3" id="KW-0597">Phosphoprotein</keyword>
<dbReference type="NCBIfam" id="TIGR00848">
    <property type="entry name" value="fruA"/>
    <property type="match status" value="1"/>
</dbReference>
<dbReference type="AlphaFoldDB" id="A0A3P5XZ55"/>
<dbReference type="InterPro" id="IPR051541">
    <property type="entry name" value="PTS_SugarTrans_NitroReg"/>
</dbReference>
<organism evidence="8 9">
    <name type="scientific">Streptococcus canis</name>
    <dbReference type="NCBI Taxonomy" id="1329"/>
    <lineage>
        <taxon>Bacteria</taxon>
        <taxon>Bacillati</taxon>
        <taxon>Bacillota</taxon>
        <taxon>Bacilli</taxon>
        <taxon>Lactobacillales</taxon>
        <taxon>Streptococcaceae</taxon>
        <taxon>Streptococcus</taxon>
    </lineage>
</organism>
<dbReference type="GO" id="GO:0008982">
    <property type="term" value="F:protein-N(PI)-phosphohistidine-sugar phosphotransferase activity"/>
    <property type="evidence" value="ECO:0007669"/>
    <property type="project" value="InterPro"/>
</dbReference>
<protein>
    <submittedName>
        <fullName evidence="8">PTS system fructose-specific EIIABC component</fullName>
    </submittedName>
</protein>
<dbReference type="PROSITE" id="PS00372">
    <property type="entry name" value="PTS_EIIA_TYPE_2_HIS"/>
    <property type="match status" value="1"/>
</dbReference>
<evidence type="ECO:0000256" key="5">
    <source>
        <dbReference type="ARBA" id="ARBA00022679"/>
    </source>
</evidence>
<dbReference type="Proteomes" id="UP000280759">
    <property type="component" value="Unassembled WGS sequence"/>
</dbReference>
<evidence type="ECO:0000256" key="2">
    <source>
        <dbReference type="ARBA" id="ARBA00022448"/>
    </source>
</evidence>
<dbReference type="FunFam" id="3.40.930.10:FF:000009">
    <property type="entry name" value="PTS system, fructose specific IIABC component"/>
    <property type="match status" value="1"/>
</dbReference>
<name>A0A3P5XZ55_STRCB</name>
<dbReference type="InterPro" id="IPR004715">
    <property type="entry name" value="PTS_IIA_fruc"/>
</dbReference>
<keyword evidence="5" id="KW-0808">Transferase</keyword>
<keyword evidence="4" id="KW-0762">Sugar transport</keyword>
<gene>
    <name evidence="8" type="primary">fruA_2</name>
    <name evidence="8" type="ORF">FMV2238Y02_00090</name>
</gene>
<dbReference type="InterPro" id="IPR016152">
    <property type="entry name" value="PTrfase/Anion_transptr"/>
</dbReference>
<proteinExistence type="predicted"/>
<evidence type="ECO:0000313" key="8">
    <source>
        <dbReference type="EMBL" id="VDC41521.1"/>
    </source>
</evidence>
<dbReference type="PANTHER" id="PTHR47738:SF2">
    <property type="entry name" value="PTS SYSTEM FRUCTOSE-LIKE EIIA COMPONENT"/>
    <property type="match status" value="1"/>
</dbReference>
<dbReference type="SUPFAM" id="SSF55804">
    <property type="entry name" value="Phoshotransferase/anion transport protein"/>
    <property type="match status" value="1"/>
</dbReference>
<dbReference type="GO" id="GO:0005737">
    <property type="term" value="C:cytoplasm"/>
    <property type="evidence" value="ECO:0007669"/>
    <property type="project" value="UniProtKB-SubCell"/>
</dbReference>
<dbReference type="CDD" id="cd00211">
    <property type="entry name" value="PTS_IIA_fru"/>
    <property type="match status" value="1"/>
</dbReference>
<dbReference type="GO" id="GO:0016020">
    <property type="term" value="C:membrane"/>
    <property type="evidence" value="ECO:0007669"/>
    <property type="project" value="InterPro"/>
</dbReference>
<evidence type="ECO:0000256" key="3">
    <source>
        <dbReference type="ARBA" id="ARBA00022553"/>
    </source>
</evidence>
<dbReference type="PROSITE" id="PS51094">
    <property type="entry name" value="PTS_EIIA_TYPE_2"/>
    <property type="match status" value="1"/>
</dbReference>
<evidence type="ECO:0000256" key="6">
    <source>
        <dbReference type="ARBA" id="ARBA00022683"/>
    </source>
</evidence>
<comment type="subcellular location">
    <subcellularLocation>
        <location evidence="1">Cytoplasm</location>
    </subcellularLocation>
</comment>
<keyword evidence="2" id="KW-0813">Transport</keyword>
<evidence type="ECO:0000259" key="7">
    <source>
        <dbReference type="PROSITE" id="PS51094"/>
    </source>
</evidence>
<dbReference type="GO" id="GO:0009401">
    <property type="term" value="P:phosphoenolpyruvate-dependent sugar phosphotransferase system"/>
    <property type="evidence" value="ECO:0007669"/>
    <property type="project" value="UniProtKB-KW"/>
</dbReference>